<evidence type="ECO:0000256" key="8">
    <source>
        <dbReference type="ARBA" id="ARBA00022989"/>
    </source>
</evidence>
<keyword evidence="11" id="KW-0407">Ion channel</keyword>
<keyword evidence="3" id="KW-0813">Transport</keyword>
<name>A0A1U7P121_9DEIO</name>
<keyword evidence="16" id="KW-1185">Reference proteome</keyword>
<feature type="transmembrane region" description="Helical" evidence="14">
    <location>
        <begin position="158"/>
        <end position="176"/>
    </location>
</feature>
<keyword evidence="7" id="KW-0630">Potassium</keyword>
<comment type="catalytic activity">
    <reaction evidence="12">
        <text>K(+)(in) = K(+)(out)</text>
        <dbReference type="Rhea" id="RHEA:29463"/>
        <dbReference type="ChEBI" id="CHEBI:29103"/>
    </reaction>
</comment>
<keyword evidence="6" id="KW-0631">Potassium channel</keyword>
<evidence type="ECO:0000256" key="4">
    <source>
        <dbReference type="ARBA" id="ARBA00022538"/>
    </source>
</evidence>
<feature type="transmembrane region" description="Helical" evidence="14">
    <location>
        <begin position="123"/>
        <end position="146"/>
    </location>
</feature>
<reference evidence="15 16" key="1">
    <citation type="submission" date="2017-01" db="EMBL/GenBank/DDBJ databases">
        <title>Genome Analysis of Deinococcus marmoris KOPRI26562.</title>
        <authorList>
            <person name="Kim J.H."/>
            <person name="Oh H.-M."/>
        </authorList>
    </citation>
    <scope>NUCLEOTIDE SEQUENCE [LARGE SCALE GENOMIC DNA]</scope>
    <source>
        <strain evidence="15 16">KOPRI26562</strain>
    </source>
</reference>
<proteinExistence type="inferred from homology"/>
<dbReference type="GO" id="GO:0005267">
    <property type="term" value="F:potassium channel activity"/>
    <property type="evidence" value="ECO:0007669"/>
    <property type="project" value="UniProtKB-KW"/>
</dbReference>
<evidence type="ECO:0000256" key="11">
    <source>
        <dbReference type="ARBA" id="ARBA00023303"/>
    </source>
</evidence>
<dbReference type="OrthoDB" id="7626281at2"/>
<evidence type="ECO:0000256" key="14">
    <source>
        <dbReference type="SAM" id="Phobius"/>
    </source>
</evidence>
<evidence type="ECO:0000256" key="10">
    <source>
        <dbReference type="ARBA" id="ARBA00023136"/>
    </source>
</evidence>
<accession>A0A1U7P121</accession>
<evidence type="ECO:0000313" key="16">
    <source>
        <dbReference type="Proteomes" id="UP000186607"/>
    </source>
</evidence>
<comment type="caution">
    <text evidence="15">The sequence shown here is derived from an EMBL/GenBank/DDBJ whole genome shotgun (WGS) entry which is preliminary data.</text>
</comment>
<keyword evidence="9" id="KW-0406">Ion transport</keyword>
<gene>
    <name evidence="15" type="ORF">BOO71_0004507</name>
</gene>
<dbReference type="PANTHER" id="PTHR31462:SF5">
    <property type="entry name" value="ENDOSOMAL_LYSOSOMAL PROTON CHANNEL TMEM175"/>
    <property type="match status" value="1"/>
</dbReference>
<comment type="subcellular location">
    <subcellularLocation>
        <location evidence="1">Membrane</location>
        <topology evidence="1">Multi-pass membrane protein</topology>
    </subcellularLocation>
</comment>
<dbReference type="Pfam" id="PF06736">
    <property type="entry name" value="TMEM175"/>
    <property type="match status" value="1"/>
</dbReference>
<dbReference type="InterPro" id="IPR010617">
    <property type="entry name" value="TMEM175-like"/>
</dbReference>
<dbReference type="AlphaFoldDB" id="A0A1U7P121"/>
<keyword evidence="5 14" id="KW-0812">Transmembrane</keyword>
<feature type="compositionally biased region" description="Polar residues" evidence="13">
    <location>
        <begin position="14"/>
        <end position="24"/>
    </location>
</feature>
<dbReference type="PANTHER" id="PTHR31462">
    <property type="entry name" value="ENDOSOMAL/LYSOSOMAL POTASSIUM CHANNEL TMEM175"/>
    <property type="match status" value="1"/>
</dbReference>
<feature type="transmembrane region" description="Helical" evidence="14">
    <location>
        <begin position="90"/>
        <end position="111"/>
    </location>
</feature>
<organism evidence="15 16">
    <name type="scientific">Deinococcus marmoris</name>
    <dbReference type="NCBI Taxonomy" id="249408"/>
    <lineage>
        <taxon>Bacteria</taxon>
        <taxon>Thermotogati</taxon>
        <taxon>Deinococcota</taxon>
        <taxon>Deinococci</taxon>
        <taxon>Deinococcales</taxon>
        <taxon>Deinococcaceae</taxon>
        <taxon>Deinococcus</taxon>
    </lineage>
</organism>
<evidence type="ECO:0000256" key="13">
    <source>
        <dbReference type="SAM" id="MobiDB-lite"/>
    </source>
</evidence>
<evidence type="ECO:0000256" key="1">
    <source>
        <dbReference type="ARBA" id="ARBA00004141"/>
    </source>
</evidence>
<feature type="transmembrane region" description="Helical" evidence="14">
    <location>
        <begin position="197"/>
        <end position="229"/>
    </location>
</feature>
<dbReference type="GO" id="GO:0015252">
    <property type="term" value="F:proton channel activity"/>
    <property type="evidence" value="ECO:0007669"/>
    <property type="project" value="InterPro"/>
</dbReference>
<evidence type="ECO:0000313" key="15">
    <source>
        <dbReference type="EMBL" id="OLV18875.1"/>
    </source>
</evidence>
<evidence type="ECO:0000256" key="2">
    <source>
        <dbReference type="ARBA" id="ARBA00006920"/>
    </source>
</evidence>
<protein>
    <submittedName>
        <fullName evidence="15">Integral membrane protein</fullName>
    </submittedName>
</protein>
<keyword evidence="10 14" id="KW-0472">Membrane</keyword>
<feature type="region of interest" description="Disordered" evidence="13">
    <location>
        <begin position="1"/>
        <end position="37"/>
    </location>
</feature>
<evidence type="ECO:0000256" key="6">
    <source>
        <dbReference type="ARBA" id="ARBA00022826"/>
    </source>
</evidence>
<evidence type="ECO:0000256" key="12">
    <source>
        <dbReference type="ARBA" id="ARBA00034430"/>
    </source>
</evidence>
<keyword evidence="8 14" id="KW-1133">Transmembrane helix</keyword>
<evidence type="ECO:0000256" key="7">
    <source>
        <dbReference type="ARBA" id="ARBA00022958"/>
    </source>
</evidence>
<comment type="similarity">
    <text evidence="2">Belongs to the TMEM175 family.</text>
</comment>
<dbReference type="EMBL" id="MSTI01000052">
    <property type="protein sequence ID" value="OLV18875.1"/>
    <property type="molecule type" value="Genomic_DNA"/>
</dbReference>
<evidence type="ECO:0000256" key="3">
    <source>
        <dbReference type="ARBA" id="ARBA00022448"/>
    </source>
</evidence>
<evidence type="ECO:0000256" key="9">
    <source>
        <dbReference type="ARBA" id="ARBA00023065"/>
    </source>
</evidence>
<dbReference type="Proteomes" id="UP000186607">
    <property type="component" value="Unassembled WGS sequence"/>
</dbReference>
<sequence>MMEEPEALEARVNRPQQRSHQLSSGADGEKVQSKLETSPPSFFKHPGRLEAFSDGVFAIAITLLALELRVPPVETASTPLRLWQALLEGWPSYFALLLSFGTIYAAWIGHHMMLQQVQDIRPALVWTNGLFLLSIVLLPFTTALVAEHLTHPGAPVAVAIYAGVNALTSLMYLRLYQVSQRHFTEASPNLRLASLGAGVGLALCGGAVILAFVTPIGALLLVACVWLWWSLPDAGRRAQR</sequence>
<dbReference type="GO" id="GO:0016020">
    <property type="term" value="C:membrane"/>
    <property type="evidence" value="ECO:0007669"/>
    <property type="project" value="UniProtKB-SubCell"/>
</dbReference>
<evidence type="ECO:0000256" key="5">
    <source>
        <dbReference type="ARBA" id="ARBA00022692"/>
    </source>
</evidence>
<keyword evidence="4" id="KW-0633">Potassium transport</keyword>